<protein>
    <recommendedName>
        <fullName evidence="4">DUF4398 domain-containing protein</fullName>
    </recommendedName>
</protein>
<organism evidence="2 3">
    <name type="scientific">Sphingomonas ginkgonis</name>
    <dbReference type="NCBI Taxonomy" id="2315330"/>
    <lineage>
        <taxon>Bacteria</taxon>
        <taxon>Pseudomonadati</taxon>
        <taxon>Pseudomonadota</taxon>
        <taxon>Alphaproteobacteria</taxon>
        <taxon>Sphingomonadales</taxon>
        <taxon>Sphingomonadaceae</taxon>
        <taxon>Sphingomonas</taxon>
    </lineage>
</organism>
<evidence type="ECO:0000313" key="2">
    <source>
        <dbReference type="EMBL" id="RST30369.1"/>
    </source>
</evidence>
<evidence type="ECO:0000313" key="3">
    <source>
        <dbReference type="Proteomes" id="UP000274661"/>
    </source>
</evidence>
<keyword evidence="1" id="KW-0732">Signal</keyword>
<name>A0A429V8U9_9SPHN</name>
<dbReference type="RefSeq" id="WP_126718201.1">
    <property type="nucleotide sequence ID" value="NZ_RWJF01000001.1"/>
</dbReference>
<keyword evidence="3" id="KW-1185">Reference proteome</keyword>
<dbReference type="EMBL" id="RWJF01000001">
    <property type="protein sequence ID" value="RST30369.1"/>
    <property type="molecule type" value="Genomic_DNA"/>
</dbReference>
<reference evidence="2 3" key="1">
    <citation type="submission" date="2018-12" db="EMBL/GenBank/DDBJ databases">
        <title>Sphingomonas sp. HMF7854 Genome sequencing and assembly.</title>
        <authorList>
            <person name="Cha I."/>
            <person name="Kang H."/>
            <person name="Kim H."/>
            <person name="Kang J."/>
            <person name="Joh K."/>
        </authorList>
    </citation>
    <scope>NUCLEOTIDE SEQUENCE [LARGE SCALE GENOMIC DNA]</scope>
    <source>
        <strain evidence="2 3">HMF7854</strain>
    </source>
</reference>
<comment type="caution">
    <text evidence="2">The sequence shown here is derived from an EMBL/GenBank/DDBJ whole genome shotgun (WGS) entry which is preliminary data.</text>
</comment>
<evidence type="ECO:0008006" key="4">
    <source>
        <dbReference type="Google" id="ProtNLM"/>
    </source>
</evidence>
<dbReference type="PROSITE" id="PS51257">
    <property type="entry name" value="PROKAR_LIPOPROTEIN"/>
    <property type="match status" value="1"/>
</dbReference>
<dbReference type="Proteomes" id="UP000274661">
    <property type="component" value="Unassembled WGS sequence"/>
</dbReference>
<dbReference type="AlphaFoldDB" id="A0A429V8U9"/>
<gene>
    <name evidence="2" type="ORF">HMF7854_05685</name>
</gene>
<dbReference type="OrthoDB" id="7586118at2"/>
<sequence length="166" mass="16600">MRPAFLAALTCLSLAACASPRGLPSLAPRAAEAIDPRVPIASEVVSGPASGTTSSRVAALVGQARAGDGQFEPLIAAAERLAGGAGAAGSEGWIVAQQALSAAEAARRPVATALGDIDSLAADALQRADTIAPGDLNAIQQGAAEIRRIDDRQSDRAGAVRRRLGG</sequence>
<evidence type="ECO:0000256" key="1">
    <source>
        <dbReference type="SAM" id="SignalP"/>
    </source>
</evidence>
<feature type="signal peptide" evidence="1">
    <location>
        <begin position="1"/>
        <end position="18"/>
    </location>
</feature>
<proteinExistence type="predicted"/>
<feature type="chain" id="PRO_5019262932" description="DUF4398 domain-containing protein" evidence="1">
    <location>
        <begin position="19"/>
        <end position="166"/>
    </location>
</feature>
<accession>A0A429V8U9</accession>